<protein>
    <submittedName>
        <fullName evidence="1">Uncharacterized protein</fullName>
    </submittedName>
</protein>
<dbReference type="Proteomes" id="UP000551878">
    <property type="component" value="Unassembled WGS sequence"/>
</dbReference>
<sequence length="48" mass="5513">MVIFFWGVTRRSYDLEVVLATPYHEILTYEAEKVGISKSVNIASIIRP</sequence>
<comment type="caution">
    <text evidence="1">The sequence shown here is derived from an EMBL/GenBank/DDBJ whole genome shotgun (WGS) entry which is preliminary data.</text>
</comment>
<reference evidence="1 2" key="1">
    <citation type="submission" date="2020-08" db="EMBL/GenBank/DDBJ databases">
        <title>Genomic Encyclopedia of Type Strains, Phase IV (KMG-IV): sequencing the most valuable type-strain genomes for metagenomic binning, comparative biology and taxonomic classification.</title>
        <authorList>
            <person name="Goeker M."/>
        </authorList>
    </citation>
    <scope>NUCLEOTIDE SEQUENCE [LARGE SCALE GENOMIC DNA]</scope>
    <source>
        <strain evidence="1 2">DSM 24696</strain>
    </source>
</reference>
<organism evidence="1 2">
    <name type="scientific">Texcoconibacillus texcoconensis</name>
    <dbReference type="NCBI Taxonomy" id="1095777"/>
    <lineage>
        <taxon>Bacteria</taxon>
        <taxon>Bacillati</taxon>
        <taxon>Bacillota</taxon>
        <taxon>Bacilli</taxon>
        <taxon>Bacillales</taxon>
        <taxon>Bacillaceae</taxon>
        <taxon>Texcoconibacillus</taxon>
    </lineage>
</organism>
<dbReference type="AlphaFoldDB" id="A0A840QP42"/>
<keyword evidence="2" id="KW-1185">Reference proteome</keyword>
<accession>A0A840QP42</accession>
<gene>
    <name evidence="1" type="ORF">HNQ41_001313</name>
</gene>
<evidence type="ECO:0000313" key="2">
    <source>
        <dbReference type="Proteomes" id="UP000551878"/>
    </source>
</evidence>
<name>A0A840QP42_9BACI</name>
<evidence type="ECO:0000313" key="1">
    <source>
        <dbReference type="EMBL" id="MBB5173144.1"/>
    </source>
</evidence>
<proteinExistence type="predicted"/>
<dbReference type="EMBL" id="JACHHB010000005">
    <property type="protein sequence ID" value="MBB5173144.1"/>
    <property type="molecule type" value="Genomic_DNA"/>
</dbReference>